<organism evidence="1 2">
    <name type="scientific">Roridomyces roridus</name>
    <dbReference type="NCBI Taxonomy" id="1738132"/>
    <lineage>
        <taxon>Eukaryota</taxon>
        <taxon>Fungi</taxon>
        <taxon>Dikarya</taxon>
        <taxon>Basidiomycota</taxon>
        <taxon>Agaricomycotina</taxon>
        <taxon>Agaricomycetes</taxon>
        <taxon>Agaricomycetidae</taxon>
        <taxon>Agaricales</taxon>
        <taxon>Marasmiineae</taxon>
        <taxon>Mycenaceae</taxon>
        <taxon>Roridomyces</taxon>
    </lineage>
</organism>
<dbReference type="EMBL" id="JARKIF010000032">
    <property type="protein sequence ID" value="KAJ7611593.1"/>
    <property type="molecule type" value="Genomic_DNA"/>
</dbReference>
<evidence type="ECO:0000313" key="1">
    <source>
        <dbReference type="EMBL" id="KAJ7611593.1"/>
    </source>
</evidence>
<proteinExistence type="predicted"/>
<protein>
    <submittedName>
        <fullName evidence="1">Uncharacterized protein</fullName>
    </submittedName>
</protein>
<accession>A0AAD7FC50</accession>
<keyword evidence="2" id="KW-1185">Reference proteome</keyword>
<reference evidence="1" key="1">
    <citation type="submission" date="2023-03" db="EMBL/GenBank/DDBJ databases">
        <title>Massive genome expansion in bonnet fungi (Mycena s.s.) driven by repeated elements and novel gene families across ecological guilds.</title>
        <authorList>
            <consortium name="Lawrence Berkeley National Laboratory"/>
            <person name="Harder C.B."/>
            <person name="Miyauchi S."/>
            <person name="Viragh M."/>
            <person name="Kuo A."/>
            <person name="Thoen E."/>
            <person name="Andreopoulos B."/>
            <person name="Lu D."/>
            <person name="Skrede I."/>
            <person name="Drula E."/>
            <person name="Henrissat B."/>
            <person name="Morin E."/>
            <person name="Kohler A."/>
            <person name="Barry K."/>
            <person name="LaButti K."/>
            <person name="Morin E."/>
            <person name="Salamov A."/>
            <person name="Lipzen A."/>
            <person name="Mereny Z."/>
            <person name="Hegedus B."/>
            <person name="Baldrian P."/>
            <person name="Stursova M."/>
            <person name="Weitz H."/>
            <person name="Taylor A."/>
            <person name="Grigoriev I.V."/>
            <person name="Nagy L.G."/>
            <person name="Martin F."/>
            <person name="Kauserud H."/>
        </authorList>
    </citation>
    <scope>NUCLEOTIDE SEQUENCE</scope>
    <source>
        <strain evidence="1">9284</strain>
    </source>
</reference>
<dbReference type="Proteomes" id="UP001221142">
    <property type="component" value="Unassembled WGS sequence"/>
</dbReference>
<gene>
    <name evidence="1" type="ORF">FB45DRAFT_803606</name>
</gene>
<dbReference type="AlphaFoldDB" id="A0AAD7FC50"/>
<evidence type="ECO:0000313" key="2">
    <source>
        <dbReference type="Proteomes" id="UP001221142"/>
    </source>
</evidence>
<sequence length="201" mass="23060">MSFSDHSTISFEKQNLIQAPTGTHKVRYTGEDWDFFFNAPKPVDLSLVLPHHRARSQPIDHHFGMFVVNDTHPMKLKVCRSYCRAKFQLEVRASSSDVTIWLPSDFRGAIHCPRTATFSAGFINRIMENIRLNESMAPEQLTPPDEDEVVVSTSGNVSFRMWDVQTGTPENTHKETFKRLFCCARKSPETAAHDWDFLLEN</sequence>
<name>A0AAD7FC50_9AGAR</name>
<comment type="caution">
    <text evidence="1">The sequence shown here is derived from an EMBL/GenBank/DDBJ whole genome shotgun (WGS) entry which is preliminary data.</text>
</comment>